<evidence type="ECO:0000313" key="2">
    <source>
        <dbReference type="EMBL" id="MFC7747376.1"/>
    </source>
</evidence>
<gene>
    <name evidence="2" type="ORF">ACFQU8_09030</name>
</gene>
<reference evidence="3" key="1">
    <citation type="journal article" date="2019" name="Int. J. Syst. Evol. Microbiol.">
        <title>The Global Catalogue of Microorganisms (GCM) 10K type strain sequencing project: providing services to taxonomists for standard genome sequencing and annotation.</title>
        <authorList>
            <consortium name="The Broad Institute Genomics Platform"/>
            <consortium name="The Broad Institute Genome Sequencing Center for Infectious Disease"/>
            <person name="Wu L."/>
            <person name="Ma J."/>
        </authorList>
    </citation>
    <scope>NUCLEOTIDE SEQUENCE [LARGE SCALE GENOMIC DNA]</scope>
    <source>
        <strain evidence="3">JCM 30234</strain>
    </source>
</reference>
<proteinExistence type="predicted"/>
<comment type="caution">
    <text evidence="2">The sequence shown here is derived from an EMBL/GenBank/DDBJ whole genome shotgun (WGS) entry which is preliminary data.</text>
</comment>
<organism evidence="2 3">
    <name type="scientific">Lentibacillus kimchii</name>
    <dbReference type="NCBI Taxonomy" id="1542911"/>
    <lineage>
        <taxon>Bacteria</taxon>
        <taxon>Bacillati</taxon>
        <taxon>Bacillota</taxon>
        <taxon>Bacilli</taxon>
        <taxon>Bacillales</taxon>
        <taxon>Bacillaceae</taxon>
        <taxon>Lentibacillus</taxon>
    </lineage>
</organism>
<sequence>MDVSFMLLASVTPFMFLYLKKYLLVGVQSMLLIGMWFYVIEAMFFAAPSAFSITWLTFYGSLILAEVAWVQFIIRIVEDSKQYTTNYRSKEVFD</sequence>
<dbReference type="Proteomes" id="UP001596620">
    <property type="component" value="Unassembled WGS sequence"/>
</dbReference>
<feature type="transmembrane region" description="Helical" evidence="1">
    <location>
        <begin position="53"/>
        <end position="74"/>
    </location>
</feature>
<keyword evidence="3" id="KW-1185">Reference proteome</keyword>
<feature type="transmembrane region" description="Helical" evidence="1">
    <location>
        <begin position="22"/>
        <end position="47"/>
    </location>
</feature>
<keyword evidence="1" id="KW-0812">Transmembrane</keyword>
<evidence type="ECO:0000256" key="1">
    <source>
        <dbReference type="SAM" id="Phobius"/>
    </source>
</evidence>
<accession>A0ABW2UU62</accession>
<keyword evidence="1" id="KW-0472">Membrane</keyword>
<protein>
    <submittedName>
        <fullName evidence="2">Uncharacterized protein</fullName>
    </submittedName>
</protein>
<evidence type="ECO:0000313" key="3">
    <source>
        <dbReference type="Proteomes" id="UP001596620"/>
    </source>
</evidence>
<dbReference type="EMBL" id="JBHTGR010000022">
    <property type="protein sequence ID" value="MFC7747376.1"/>
    <property type="molecule type" value="Genomic_DNA"/>
</dbReference>
<dbReference type="RefSeq" id="WP_382358944.1">
    <property type="nucleotide sequence ID" value="NZ_JBHTGR010000022.1"/>
</dbReference>
<keyword evidence="1" id="KW-1133">Transmembrane helix</keyword>
<name>A0ABW2UU62_9BACI</name>